<keyword evidence="2 6" id="KW-0349">Heme</keyword>
<name>A0ABY4S651_AQUTE</name>
<evidence type="ECO:0000256" key="7">
    <source>
        <dbReference type="SAM" id="SignalP"/>
    </source>
</evidence>
<dbReference type="Gene3D" id="1.10.760.10">
    <property type="entry name" value="Cytochrome c-like domain"/>
    <property type="match status" value="1"/>
</dbReference>
<evidence type="ECO:0000256" key="4">
    <source>
        <dbReference type="ARBA" id="ARBA00022982"/>
    </source>
</evidence>
<evidence type="ECO:0000313" key="10">
    <source>
        <dbReference type="Proteomes" id="UP001056201"/>
    </source>
</evidence>
<keyword evidence="7" id="KW-0732">Signal</keyword>
<dbReference type="InterPro" id="IPR009056">
    <property type="entry name" value="Cyt_c-like_dom"/>
</dbReference>
<dbReference type="Proteomes" id="UP001056201">
    <property type="component" value="Chromosome 1"/>
</dbReference>
<keyword evidence="1" id="KW-0813">Transport</keyword>
<keyword evidence="5 6" id="KW-0408">Iron</keyword>
<feature type="chain" id="PRO_5046525474" evidence="7">
    <location>
        <begin position="28"/>
        <end position="114"/>
    </location>
</feature>
<evidence type="ECO:0000256" key="2">
    <source>
        <dbReference type="ARBA" id="ARBA00022617"/>
    </source>
</evidence>
<evidence type="ECO:0000256" key="5">
    <source>
        <dbReference type="ARBA" id="ARBA00023004"/>
    </source>
</evidence>
<dbReference type="RefSeq" id="WP_250194951.1">
    <property type="nucleotide sequence ID" value="NZ_CP097635.1"/>
</dbReference>
<protein>
    <submittedName>
        <fullName evidence="9">Cytochrome C</fullName>
    </submittedName>
</protein>
<accession>A0ABY4S651</accession>
<evidence type="ECO:0000256" key="3">
    <source>
        <dbReference type="ARBA" id="ARBA00022723"/>
    </source>
</evidence>
<keyword evidence="3 6" id="KW-0479">Metal-binding</keyword>
<evidence type="ECO:0000256" key="6">
    <source>
        <dbReference type="PROSITE-ProRule" id="PRU00433"/>
    </source>
</evidence>
<dbReference type="Pfam" id="PF00034">
    <property type="entry name" value="Cytochrom_C"/>
    <property type="match status" value="1"/>
</dbReference>
<keyword evidence="4" id="KW-0249">Electron transport</keyword>
<gene>
    <name evidence="9" type="ORF">MW290_12355</name>
</gene>
<dbReference type="PRINTS" id="PR00606">
    <property type="entry name" value="CYTCHROMECID"/>
</dbReference>
<dbReference type="SUPFAM" id="SSF46626">
    <property type="entry name" value="Cytochrome c"/>
    <property type="match status" value="1"/>
</dbReference>
<keyword evidence="10" id="KW-1185">Reference proteome</keyword>
<organism evidence="9 10">
    <name type="scientific">Aquincola tertiaricarbonis</name>
    <dbReference type="NCBI Taxonomy" id="391953"/>
    <lineage>
        <taxon>Bacteria</taxon>
        <taxon>Pseudomonadati</taxon>
        <taxon>Pseudomonadota</taxon>
        <taxon>Betaproteobacteria</taxon>
        <taxon>Burkholderiales</taxon>
        <taxon>Sphaerotilaceae</taxon>
        <taxon>Aquincola</taxon>
    </lineage>
</organism>
<reference evidence="9" key="1">
    <citation type="submission" date="2022-05" db="EMBL/GenBank/DDBJ databases">
        <title>An RpoN-dependent PEP-CTERM gene is involved in floc formation of an Aquincola tertiaricarbonis strain.</title>
        <authorList>
            <person name="Qiu D."/>
            <person name="Xia M."/>
        </authorList>
    </citation>
    <scope>NUCLEOTIDE SEQUENCE</scope>
    <source>
        <strain evidence="9">RN12</strain>
    </source>
</reference>
<feature type="signal peptide" evidence="7">
    <location>
        <begin position="1"/>
        <end position="27"/>
    </location>
</feature>
<dbReference type="PROSITE" id="PS51007">
    <property type="entry name" value="CYTC"/>
    <property type="match status" value="1"/>
</dbReference>
<dbReference type="InterPro" id="IPR036909">
    <property type="entry name" value="Cyt_c-like_dom_sf"/>
</dbReference>
<proteinExistence type="predicted"/>
<evidence type="ECO:0000313" key="9">
    <source>
        <dbReference type="EMBL" id="URI06689.1"/>
    </source>
</evidence>
<evidence type="ECO:0000259" key="8">
    <source>
        <dbReference type="PROSITE" id="PS51007"/>
    </source>
</evidence>
<evidence type="ECO:0000256" key="1">
    <source>
        <dbReference type="ARBA" id="ARBA00022448"/>
    </source>
</evidence>
<sequence>MTTLQARRPLRATAVTIAALYAWPVLATDSDDAAELARASGCLSCHSQKEKIVGPAFASVAEKYAGQKDALAELTMSVQNGSVRKWGRIPMPAHASLPPADVKRLVEWVLKTPQ</sequence>
<dbReference type="InterPro" id="IPR002324">
    <property type="entry name" value="Cyt_c_ID"/>
</dbReference>
<dbReference type="EMBL" id="CP097635">
    <property type="protein sequence ID" value="URI06689.1"/>
    <property type="molecule type" value="Genomic_DNA"/>
</dbReference>
<feature type="domain" description="Cytochrome c" evidence="8">
    <location>
        <begin position="28"/>
        <end position="113"/>
    </location>
</feature>